<name>A0ACB7ESE5_NIBAL</name>
<organism evidence="1 2">
    <name type="scientific">Nibea albiflora</name>
    <name type="common">Yellow drum</name>
    <name type="synonym">Corvina albiflora</name>
    <dbReference type="NCBI Taxonomy" id="240163"/>
    <lineage>
        <taxon>Eukaryota</taxon>
        <taxon>Metazoa</taxon>
        <taxon>Chordata</taxon>
        <taxon>Craniata</taxon>
        <taxon>Vertebrata</taxon>
        <taxon>Euteleostomi</taxon>
        <taxon>Actinopterygii</taxon>
        <taxon>Neopterygii</taxon>
        <taxon>Teleostei</taxon>
        <taxon>Neoteleostei</taxon>
        <taxon>Acanthomorphata</taxon>
        <taxon>Eupercaria</taxon>
        <taxon>Sciaenidae</taxon>
        <taxon>Nibea</taxon>
    </lineage>
</organism>
<proteinExistence type="predicted"/>
<protein>
    <submittedName>
        <fullName evidence="1">Uncharacterized protein</fullName>
    </submittedName>
</protein>
<dbReference type="EMBL" id="CM024812">
    <property type="protein sequence ID" value="KAG8004573.1"/>
    <property type="molecule type" value="Genomic_DNA"/>
</dbReference>
<dbReference type="Proteomes" id="UP000805704">
    <property type="component" value="Chromosome 24"/>
</dbReference>
<feature type="non-terminal residue" evidence="1">
    <location>
        <position position="146"/>
    </location>
</feature>
<evidence type="ECO:0000313" key="1">
    <source>
        <dbReference type="EMBL" id="KAG8004573.1"/>
    </source>
</evidence>
<comment type="caution">
    <text evidence="1">The sequence shown here is derived from an EMBL/GenBank/DDBJ whole genome shotgun (WGS) entry which is preliminary data.</text>
</comment>
<accession>A0ACB7ESE5</accession>
<evidence type="ECO:0000313" key="2">
    <source>
        <dbReference type="Proteomes" id="UP000805704"/>
    </source>
</evidence>
<sequence length="146" mass="16670">MDILTSGVRAADPQPILQKFNRRVVQYLGAPTVPHLRTRQTKHKSTAAALLRDRLRRQLEREKVDARKDLFFQLWLLRGFTANTLPNVAPSGTATQSSTYLFGDASNAIDGNKNTEWEDGFCSHTYNRLNSWWSLRLPAMYSVFSI</sequence>
<reference evidence="1" key="1">
    <citation type="submission" date="2020-04" db="EMBL/GenBank/DDBJ databases">
        <title>A chromosome-scale assembly and high-density genetic map of the yellow drum (Nibea albiflora) genome.</title>
        <authorList>
            <person name="Xu D."/>
            <person name="Zhang W."/>
            <person name="Chen R."/>
            <person name="Tan P."/>
            <person name="Wang L."/>
            <person name="Song H."/>
            <person name="Tian L."/>
            <person name="Zhu Q."/>
            <person name="Wang B."/>
        </authorList>
    </citation>
    <scope>NUCLEOTIDE SEQUENCE</scope>
    <source>
        <strain evidence="1">ZJHYS-2018</strain>
    </source>
</reference>
<keyword evidence="2" id="KW-1185">Reference proteome</keyword>
<gene>
    <name evidence="1" type="ORF">GBF38_008873</name>
</gene>